<dbReference type="SUPFAM" id="SSF53187">
    <property type="entry name" value="Zn-dependent exopeptidases"/>
    <property type="match status" value="1"/>
</dbReference>
<evidence type="ECO:0000256" key="2">
    <source>
        <dbReference type="PIRSR" id="PIRSR005962-1"/>
    </source>
</evidence>
<feature type="binding site" evidence="2">
    <location>
        <position position="100"/>
    </location>
    <ligand>
        <name>Mn(2+)</name>
        <dbReference type="ChEBI" id="CHEBI:29035"/>
        <label>2</label>
    </ligand>
</feature>
<dbReference type="InterPro" id="IPR036264">
    <property type="entry name" value="Bact_exopeptidase_dim_dom"/>
</dbReference>
<dbReference type="GO" id="GO:0019877">
    <property type="term" value="P:diaminopimelate biosynthetic process"/>
    <property type="evidence" value="ECO:0007669"/>
    <property type="project" value="UniProtKB-ARBA"/>
</dbReference>
<dbReference type="Gene3D" id="3.30.70.360">
    <property type="match status" value="1"/>
</dbReference>
<keyword evidence="5" id="KW-1185">Reference proteome</keyword>
<dbReference type="STRING" id="36849.OXPF_09000"/>
<dbReference type="InterPro" id="IPR017439">
    <property type="entry name" value="Amidohydrolase"/>
</dbReference>
<dbReference type="GO" id="GO:0046872">
    <property type="term" value="F:metal ion binding"/>
    <property type="evidence" value="ECO:0007669"/>
    <property type="project" value="UniProtKB-KW"/>
</dbReference>
<dbReference type="PANTHER" id="PTHR11014">
    <property type="entry name" value="PEPTIDASE M20 FAMILY MEMBER"/>
    <property type="match status" value="1"/>
</dbReference>
<dbReference type="SUPFAM" id="SSF55031">
    <property type="entry name" value="Bacterial exopeptidase dimerisation domain"/>
    <property type="match status" value="1"/>
</dbReference>
<proteinExistence type="predicted"/>
<dbReference type="OrthoDB" id="9776731at2"/>
<dbReference type="Pfam" id="PF07687">
    <property type="entry name" value="M20_dimer"/>
    <property type="match status" value="1"/>
</dbReference>
<evidence type="ECO:0000259" key="3">
    <source>
        <dbReference type="Pfam" id="PF07687"/>
    </source>
</evidence>
<feature type="binding site" evidence="2">
    <location>
        <position position="102"/>
    </location>
    <ligand>
        <name>Mn(2+)</name>
        <dbReference type="ChEBI" id="CHEBI:29035"/>
        <label>2</label>
    </ligand>
</feature>
<dbReference type="AlphaFoldDB" id="A0A0P8WST1"/>
<organism evidence="4 5">
    <name type="scientific">Oxobacter pfennigii</name>
    <dbReference type="NCBI Taxonomy" id="36849"/>
    <lineage>
        <taxon>Bacteria</taxon>
        <taxon>Bacillati</taxon>
        <taxon>Bacillota</taxon>
        <taxon>Clostridia</taxon>
        <taxon>Eubacteriales</taxon>
        <taxon>Clostridiaceae</taxon>
        <taxon>Oxobacter</taxon>
    </lineage>
</organism>
<dbReference type="PIRSF" id="PIRSF005962">
    <property type="entry name" value="Pept_M20D_amidohydro"/>
    <property type="match status" value="1"/>
</dbReference>
<dbReference type="EC" id="3.-.-.-" evidence="4"/>
<keyword evidence="1 4" id="KW-0378">Hydrolase</keyword>
<dbReference type="GO" id="GO:0050118">
    <property type="term" value="F:N-acetyldiaminopimelate deacetylase activity"/>
    <property type="evidence" value="ECO:0007669"/>
    <property type="project" value="UniProtKB-ARBA"/>
</dbReference>
<dbReference type="Gene3D" id="3.40.630.10">
    <property type="entry name" value="Zn peptidases"/>
    <property type="match status" value="1"/>
</dbReference>
<dbReference type="NCBIfam" id="TIGR01891">
    <property type="entry name" value="amidohydrolases"/>
    <property type="match status" value="1"/>
</dbReference>
<dbReference type="EMBL" id="LKET01000021">
    <property type="protein sequence ID" value="KPU45667.1"/>
    <property type="molecule type" value="Genomic_DNA"/>
</dbReference>
<sequence length="388" mass="42350">MEIKELARLYKQYVINMRREFHKNPEASLKEFWTSGRIKGELDVMGIPWVSCAGTGIIATIEGMHEGKTIGLRADMDALEITEANEVEYKSQNDGIMHACGHDGHIAMLLGTAKILNECRDKIKGTVKLFFQPAEEIARGAKMMIDEGALNGVDGVFAIHLWSGLDVGKVSVEAGPRMAAADFFKIIIKGKSGHGSMPHQAIDAVVAGAACVMNLQSLVSREMNPLESVVISVGSFHSGTRNNIIANEALLEGTARCFNPKIRQEIPDVLERMVKNTAAGYRAEAELRYVEGTAPTINNVECSKLAASCVEKILSRDAVAETEKTTGGEDFSLFLEKAPGIIAFVGIRNEEKGTCYAHHHENFNMDEDALEIGTALYAQYAVDFLNSK</sequence>
<feature type="domain" description="Peptidase M20 dimerisation" evidence="3">
    <location>
        <begin position="184"/>
        <end position="272"/>
    </location>
</feature>
<feature type="binding site" evidence="2">
    <location>
        <position position="160"/>
    </location>
    <ligand>
        <name>Mn(2+)</name>
        <dbReference type="ChEBI" id="CHEBI:29035"/>
        <label>2</label>
    </ligand>
</feature>
<gene>
    <name evidence="4" type="primary">yxeP_1</name>
    <name evidence="4" type="ORF">OXPF_09000</name>
</gene>
<evidence type="ECO:0000313" key="4">
    <source>
        <dbReference type="EMBL" id="KPU45667.1"/>
    </source>
</evidence>
<reference evidence="4 5" key="1">
    <citation type="submission" date="2015-09" db="EMBL/GenBank/DDBJ databases">
        <title>Genome sequence of Oxobacter pfennigii DSM 3222.</title>
        <authorList>
            <person name="Poehlein A."/>
            <person name="Bengelsdorf F.R."/>
            <person name="Schiel-Bengelsdorf B."/>
            <person name="Duerre P."/>
            <person name="Daniel R."/>
        </authorList>
    </citation>
    <scope>NUCLEOTIDE SEQUENCE [LARGE SCALE GENOMIC DNA]</scope>
    <source>
        <strain evidence="4 5">DSM 3222</strain>
    </source>
</reference>
<dbReference type="PANTHER" id="PTHR11014:SF63">
    <property type="entry name" value="METALLOPEPTIDASE, PUTATIVE (AFU_ORTHOLOGUE AFUA_6G09600)-RELATED"/>
    <property type="match status" value="1"/>
</dbReference>
<comment type="cofactor">
    <cofactor evidence="2">
        <name>Mn(2+)</name>
        <dbReference type="ChEBI" id="CHEBI:29035"/>
    </cofactor>
    <text evidence="2">The Mn(2+) ion enhances activity.</text>
</comment>
<feature type="binding site" evidence="2">
    <location>
        <position position="359"/>
    </location>
    <ligand>
        <name>Mn(2+)</name>
        <dbReference type="ChEBI" id="CHEBI:29035"/>
        <label>2</label>
    </ligand>
</feature>
<evidence type="ECO:0000256" key="1">
    <source>
        <dbReference type="ARBA" id="ARBA00022801"/>
    </source>
</evidence>
<keyword evidence="2" id="KW-0464">Manganese</keyword>
<comment type="caution">
    <text evidence="4">The sequence shown here is derived from an EMBL/GenBank/DDBJ whole genome shotgun (WGS) entry which is preliminary data.</text>
</comment>
<dbReference type="Pfam" id="PF01546">
    <property type="entry name" value="Peptidase_M20"/>
    <property type="match status" value="1"/>
</dbReference>
<protein>
    <submittedName>
        <fullName evidence="4">Putative hydrolase YxeP</fullName>
        <ecNumber evidence="4">3.-.-.-</ecNumber>
    </submittedName>
</protein>
<name>A0A0P8WST1_9CLOT</name>
<accession>A0A0P8WST1</accession>
<keyword evidence="2" id="KW-0479">Metal-binding</keyword>
<dbReference type="RefSeq" id="WP_054874003.1">
    <property type="nucleotide sequence ID" value="NZ_LKET01000021.1"/>
</dbReference>
<dbReference type="FunFam" id="3.30.70.360:FF:000001">
    <property type="entry name" value="N-acetyldiaminopimelate deacetylase"/>
    <property type="match status" value="1"/>
</dbReference>
<dbReference type="Proteomes" id="UP000050326">
    <property type="component" value="Unassembled WGS sequence"/>
</dbReference>
<dbReference type="InterPro" id="IPR011650">
    <property type="entry name" value="Peptidase_M20_dimer"/>
</dbReference>
<dbReference type="InterPro" id="IPR002933">
    <property type="entry name" value="Peptidase_M20"/>
</dbReference>
<feature type="binding site" evidence="2">
    <location>
        <position position="136"/>
    </location>
    <ligand>
        <name>Mn(2+)</name>
        <dbReference type="ChEBI" id="CHEBI:29035"/>
        <label>2</label>
    </ligand>
</feature>
<evidence type="ECO:0000313" key="5">
    <source>
        <dbReference type="Proteomes" id="UP000050326"/>
    </source>
</evidence>
<dbReference type="CDD" id="cd08019">
    <property type="entry name" value="M20_Acy1-like"/>
    <property type="match status" value="1"/>
</dbReference>